<evidence type="ECO:0000256" key="3">
    <source>
        <dbReference type="ARBA" id="ARBA00022741"/>
    </source>
</evidence>
<dbReference type="RefSeq" id="XP_064712744.1">
    <property type="nucleotide sequence ID" value="XM_064844884.1"/>
</dbReference>
<evidence type="ECO:0000256" key="2">
    <source>
        <dbReference type="ARBA" id="ARBA00022679"/>
    </source>
</evidence>
<keyword evidence="9" id="KW-1185">Reference proteome</keyword>
<keyword evidence="3" id="KW-0547">Nucleotide-binding</keyword>
<dbReference type="PROSITE" id="PS50011">
    <property type="entry name" value="PROTEIN_KINASE_DOM"/>
    <property type="match status" value="1"/>
</dbReference>
<gene>
    <name evidence="8" type="ORF">LTR84_001258</name>
</gene>
<evidence type="ECO:0000256" key="4">
    <source>
        <dbReference type="ARBA" id="ARBA00022777"/>
    </source>
</evidence>
<accession>A0AAV9NVI2</accession>
<dbReference type="Proteomes" id="UP001358417">
    <property type="component" value="Unassembled WGS sequence"/>
</dbReference>
<dbReference type="InterPro" id="IPR011009">
    <property type="entry name" value="Kinase-like_dom_sf"/>
</dbReference>
<dbReference type="GO" id="GO:0005524">
    <property type="term" value="F:ATP binding"/>
    <property type="evidence" value="ECO:0007669"/>
    <property type="project" value="UniProtKB-KW"/>
</dbReference>
<reference evidence="8 9" key="1">
    <citation type="submission" date="2023-08" db="EMBL/GenBank/DDBJ databases">
        <title>Black Yeasts Isolated from many extreme environments.</title>
        <authorList>
            <person name="Coleine C."/>
            <person name="Stajich J.E."/>
            <person name="Selbmann L."/>
        </authorList>
    </citation>
    <scope>NUCLEOTIDE SEQUENCE [LARGE SCALE GENOMIC DNA]</scope>
    <source>
        <strain evidence="8 9">CCFEE 5792</strain>
    </source>
</reference>
<name>A0AAV9NVI2_9EURO</name>
<dbReference type="PANTHER" id="PTHR43671:SF13">
    <property type="entry name" value="SERINE_THREONINE-PROTEIN KINASE NEK2"/>
    <property type="match status" value="1"/>
</dbReference>
<sequence>MAPLFSRSKAHQRKRDELAKDIENKLLVREIGPDGYKFIPRYAVEEVLTSDAIHKLLEKLDWYKQERAENIIRYSRTIIAILLRAGWNDWGDLPKLLSPKLSFDPAYGGYSDQDLPLDDRTIDTLERSGVGERFGRFRSYQLYFAPIRIEEETHSMYPQERRLPYVDRPERIGRGAFGNVYKVRIAKGYRLEANKVTPNQMVSLVEDLYHADVNQEYEMAVKVYESKDKRNKNFGEDFQREESTLKKFRRALISFPEAIAVNFATFVHGDDLNIISELADMDLADLLSGECCGFSNFASNPLIFSPRHLAYQAWKLFRALAWLHKGVELGPGVQQSIVHMDLKPDNILVFGPLGTEKHPVGIWKLADFNLSESNDVTVEPATPAPGPITTLGGLIRERSNRSARPGRPGREGAFLPPELRLSDNPQADPKTDIWSAGCILAIILAFTVEGPQGVAELQKLRDARDDYFYELAHDRTAMPQRNITHWLNSSLGSQRDAFWIKQWQELIELMLKIDRDSRPAMESAAASLAGAYNQMIAGSRGRRRIWEHFTNAETAANPQQDPSPPELITMTHSFDSGISSPGKMIENALLGSADDAWCFMRLEFPEVATHTSICPSGKRACMWNKKYMALFDLTLKGPNQPLWQTEKRGVRSGPGLAPVAQWSNDAFDLCKVRIVGNYIALHLHGQTTDKVQIFVWQKSPGGVLEHRRTIRDIEDLDDLWVSEQGNVLLQFCNRIQVHVLGAGVFKHQGNNAVLAAMAL</sequence>
<proteinExistence type="predicted"/>
<dbReference type="Pfam" id="PF00069">
    <property type="entry name" value="Pkinase"/>
    <property type="match status" value="1"/>
</dbReference>
<dbReference type="PANTHER" id="PTHR43671">
    <property type="entry name" value="SERINE/THREONINE-PROTEIN KINASE NEK"/>
    <property type="match status" value="1"/>
</dbReference>
<dbReference type="SUPFAM" id="SSF56112">
    <property type="entry name" value="Protein kinase-like (PK-like)"/>
    <property type="match status" value="1"/>
</dbReference>
<protein>
    <recommendedName>
        <fullName evidence="1">non-specific serine/threonine protein kinase</fullName>
        <ecNumber evidence="1">2.7.11.1</ecNumber>
    </recommendedName>
</protein>
<dbReference type="EMBL" id="JAVRRD010000001">
    <property type="protein sequence ID" value="KAK5065420.1"/>
    <property type="molecule type" value="Genomic_DNA"/>
</dbReference>
<dbReference type="EC" id="2.7.11.1" evidence="1"/>
<dbReference type="AlphaFoldDB" id="A0AAV9NVI2"/>
<feature type="domain" description="Protein kinase" evidence="7">
    <location>
        <begin position="166"/>
        <end position="536"/>
    </location>
</feature>
<dbReference type="GeneID" id="89969480"/>
<dbReference type="InterPro" id="IPR000719">
    <property type="entry name" value="Prot_kinase_dom"/>
</dbReference>
<keyword evidence="5" id="KW-0067">ATP-binding</keyword>
<evidence type="ECO:0000313" key="8">
    <source>
        <dbReference type="EMBL" id="KAK5065420.1"/>
    </source>
</evidence>
<evidence type="ECO:0000256" key="6">
    <source>
        <dbReference type="SAM" id="MobiDB-lite"/>
    </source>
</evidence>
<dbReference type="SMART" id="SM00220">
    <property type="entry name" value="S_TKc"/>
    <property type="match status" value="1"/>
</dbReference>
<evidence type="ECO:0000256" key="5">
    <source>
        <dbReference type="ARBA" id="ARBA00022840"/>
    </source>
</evidence>
<keyword evidence="4" id="KW-0418">Kinase</keyword>
<dbReference type="InterPro" id="IPR008271">
    <property type="entry name" value="Ser/Thr_kinase_AS"/>
</dbReference>
<evidence type="ECO:0000256" key="1">
    <source>
        <dbReference type="ARBA" id="ARBA00012513"/>
    </source>
</evidence>
<dbReference type="CDD" id="cd00180">
    <property type="entry name" value="PKc"/>
    <property type="match status" value="1"/>
</dbReference>
<feature type="region of interest" description="Disordered" evidence="6">
    <location>
        <begin position="398"/>
        <end position="422"/>
    </location>
</feature>
<organism evidence="8 9">
    <name type="scientific">Exophiala bonariae</name>
    <dbReference type="NCBI Taxonomy" id="1690606"/>
    <lineage>
        <taxon>Eukaryota</taxon>
        <taxon>Fungi</taxon>
        <taxon>Dikarya</taxon>
        <taxon>Ascomycota</taxon>
        <taxon>Pezizomycotina</taxon>
        <taxon>Eurotiomycetes</taxon>
        <taxon>Chaetothyriomycetidae</taxon>
        <taxon>Chaetothyriales</taxon>
        <taxon>Herpotrichiellaceae</taxon>
        <taxon>Exophiala</taxon>
    </lineage>
</organism>
<dbReference type="InterPro" id="IPR050660">
    <property type="entry name" value="NEK_Ser/Thr_kinase"/>
</dbReference>
<evidence type="ECO:0000259" key="7">
    <source>
        <dbReference type="PROSITE" id="PS50011"/>
    </source>
</evidence>
<evidence type="ECO:0000313" key="9">
    <source>
        <dbReference type="Proteomes" id="UP001358417"/>
    </source>
</evidence>
<dbReference type="Gene3D" id="1.10.510.10">
    <property type="entry name" value="Transferase(Phosphotransferase) domain 1"/>
    <property type="match status" value="1"/>
</dbReference>
<dbReference type="PROSITE" id="PS00108">
    <property type="entry name" value="PROTEIN_KINASE_ST"/>
    <property type="match status" value="1"/>
</dbReference>
<comment type="caution">
    <text evidence="8">The sequence shown here is derived from an EMBL/GenBank/DDBJ whole genome shotgun (WGS) entry which is preliminary data.</text>
</comment>
<dbReference type="GO" id="GO:0004674">
    <property type="term" value="F:protein serine/threonine kinase activity"/>
    <property type="evidence" value="ECO:0007669"/>
    <property type="project" value="UniProtKB-EC"/>
</dbReference>
<keyword evidence="2" id="KW-0808">Transferase</keyword>